<keyword evidence="3 6" id="KW-0732">Signal</keyword>
<keyword evidence="5" id="KW-0998">Cell outer membrane</keyword>
<dbReference type="Gene3D" id="3.10.20.310">
    <property type="entry name" value="membrane protein fhac"/>
    <property type="match status" value="3"/>
</dbReference>
<evidence type="ECO:0000313" key="9">
    <source>
        <dbReference type="Proteomes" id="UP000317691"/>
    </source>
</evidence>
<dbReference type="GO" id="GO:0019867">
    <property type="term" value="C:outer membrane"/>
    <property type="evidence" value="ECO:0007669"/>
    <property type="project" value="InterPro"/>
</dbReference>
<feature type="chain" id="PRO_5021841653" description="POTRA domain-containing protein" evidence="6">
    <location>
        <begin position="31"/>
        <end position="663"/>
    </location>
</feature>
<dbReference type="InterPro" id="IPR039910">
    <property type="entry name" value="D15-like"/>
</dbReference>
<evidence type="ECO:0000256" key="2">
    <source>
        <dbReference type="ARBA" id="ARBA00022692"/>
    </source>
</evidence>
<comment type="subcellular location">
    <subcellularLocation>
        <location evidence="1">Membrane</location>
    </subcellularLocation>
</comment>
<dbReference type="Pfam" id="PF01103">
    <property type="entry name" value="Omp85"/>
    <property type="match status" value="1"/>
</dbReference>
<dbReference type="Pfam" id="PF07244">
    <property type="entry name" value="POTRA"/>
    <property type="match status" value="3"/>
</dbReference>
<evidence type="ECO:0000256" key="3">
    <source>
        <dbReference type="ARBA" id="ARBA00022729"/>
    </source>
</evidence>
<evidence type="ECO:0000259" key="7">
    <source>
        <dbReference type="PROSITE" id="PS51779"/>
    </source>
</evidence>
<dbReference type="Proteomes" id="UP000317691">
    <property type="component" value="Unassembled WGS sequence"/>
</dbReference>
<sequence length="663" mass="73993">MPERSHHRLAPWRCALAALLLALLPAPLRAQVGSDLDVERVVRKVEIHGNLAYKTKELRNLLRTRGSSFWKPWRKNPLRSDFIRADRLALTAFYRRHGYLEALVDSVPIRPVGSSTRKWDVHFYLTEGPRAVVDTIRVAGTGPLPEAEFREILRFRPGSPLDPPIVQASRDSVVNAYADRGYVLARVIDSLEVHDQRVSVSYRVQPGPRVFVDQFKVEGTQKTKPSFVTREMLLHPGDAVRRSKLVLSQQRIYDSGLYTDVQMELGPVDSTSHRAEVIVAVREQKMGWIDAGVGYGTVDQLRLTGQWGQRNIFRSSMRFVTTGRLGLRVLPFRVFHDPVHAKFGDRRLDVALTHPWPLGFRMQTTVGAYTEDQPVIEKTDPAPLRAYGGSVVFATSFLKDTRSYTSYELRHVVSDSVSIASGGRSYTTNRIVFTSERDTRADLFNPKRGNDLLGKVEFVTGAKPGAGGFANLGLQATGYIPLQAGAVLAMRVRGGFIEPWSSRATSDTTLGTPRELDEIPVDDRYRTGGASTVRGYLENELGSREVVDAQGSHVEARGGQVLMLGSVEFRFPLVWIVSAAAFFDGGNVWERPEDIKLTRILSFGGGAGYNDMRYSGGVGVRIGTPVGPIRFDYGWKIRSPRTPFEPDLSARRGEFHFSLGYPY</sequence>
<protein>
    <recommendedName>
        <fullName evidence="7">POTRA domain-containing protein</fullName>
    </recommendedName>
</protein>
<comment type="caution">
    <text evidence="8">The sequence shown here is derived from an EMBL/GenBank/DDBJ whole genome shotgun (WGS) entry which is preliminary data.</text>
</comment>
<dbReference type="EMBL" id="VBOZ01000028">
    <property type="protein sequence ID" value="TMQ64025.1"/>
    <property type="molecule type" value="Genomic_DNA"/>
</dbReference>
<dbReference type="PROSITE" id="PS51779">
    <property type="entry name" value="POTRA"/>
    <property type="match status" value="1"/>
</dbReference>
<dbReference type="Gene3D" id="2.40.160.50">
    <property type="entry name" value="membrane protein fhac: a member of the omp85/tpsb transporter family"/>
    <property type="match status" value="1"/>
</dbReference>
<dbReference type="AlphaFoldDB" id="A0A538TK74"/>
<dbReference type="InterPro" id="IPR010827">
    <property type="entry name" value="BamA/TamA_POTRA"/>
</dbReference>
<evidence type="ECO:0000256" key="4">
    <source>
        <dbReference type="ARBA" id="ARBA00023136"/>
    </source>
</evidence>
<gene>
    <name evidence="8" type="ORF">E6K79_08540</name>
</gene>
<evidence type="ECO:0000256" key="5">
    <source>
        <dbReference type="ARBA" id="ARBA00023237"/>
    </source>
</evidence>
<organism evidence="8 9">
    <name type="scientific">Eiseniibacteriota bacterium</name>
    <dbReference type="NCBI Taxonomy" id="2212470"/>
    <lineage>
        <taxon>Bacteria</taxon>
        <taxon>Candidatus Eiseniibacteriota</taxon>
    </lineage>
</organism>
<keyword evidence="4" id="KW-0472">Membrane</keyword>
<proteinExistence type="predicted"/>
<evidence type="ECO:0000256" key="6">
    <source>
        <dbReference type="SAM" id="SignalP"/>
    </source>
</evidence>
<evidence type="ECO:0000256" key="1">
    <source>
        <dbReference type="ARBA" id="ARBA00004370"/>
    </source>
</evidence>
<dbReference type="InterPro" id="IPR000184">
    <property type="entry name" value="Bac_surfAg_D15"/>
</dbReference>
<dbReference type="PANTHER" id="PTHR12815">
    <property type="entry name" value="SORTING AND ASSEMBLY MACHINERY SAMM50 PROTEIN FAMILY MEMBER"/>
    <property type="match status" value="1"/>
</dbReference>
<dbReference type="PANTHER" id="PTHR12815:SF47">
    <property type="entry name" value="TRANSLOCATION AND ASSEMBLY MODULE SUBUNIT TAMA"/>
    <property type="match status" value="1"/>
</dbReference>
<evidence type="ECO:0000313" key="8">
    <source>
        <dbReference type="EMBL" id="TMQ64025.1"/>
    </source>
</evidence>
<accession>A0A538TK74</accession>
<feature type="signal peptide" evidence="6">
    <location>
        <begin position="1"/>
        <end position="30"/>
    </location>
</feature>
<name>A0A538TK74_UNCEI</name>
<keyword evidence="2" id="KW-0812">Transmembrane</keyword>
<dbReference type="InterPro" id="IPR034746">
    <property type="entry name" value="POTRA"/>
</dbReference>
<feature type="domain" description="POTRA" evidence="7">
    <location>
        <begin position="40"/>
        <end position="128"/>
    </location>
</feature>
<reference evidence="8 9" key="1">
    <citation type="journal article" date="2019" name="Nat. Microbiol.">
        <title>Mediterranean grassland soil C-N compound turnover is dependent on rainfall and depth, and is mediated by genomically divergent microorganisms.</title>
        <authorList>
            <person name="Diamond S."/>
            <person name="Andeer P.F."/>
            <person name="Li Z."/>
            <person name="Crits-Christoph A."/>
            <person name="Burstein D."/>
            <person name="Anantharaman K."/>
            <person name="Lane K.R."/>
            <person name="Thomas B.C."/>
            <person name="Pan C."/>
            <person name="Northen T.R."/>
            <person name="Banfield J.F."/>
        </authorList>
    </citation>
    <scope>NUCLEOTIDE SEQUENCE [LARGE SCALE GENOMIC DNA]</scope>
    <source>
        <strain evidence="8">WS_9</strain>
    </source>
</reference>